<dbReference type="Proteomes" id="UP000237274">
    <property type="component" value="Unassembled WGS sequence"/>
</dbReference>
<sequence>MALPLPPEGAFRCPPAKFALWIEDGLRLTVLAAGDKIGFPASVGILALLNQQFPAVVYLLTSRPTLSYR</sequence>
<name>A0ABD6VLU2_9GAMM</name>
<accession>A0ABD6VLU2</accession>
<dbReference type="EMBL" id="MTAO01000012">
    <property type="protein sequence ID" value="POE25425.1"/>
    <property type="molecule type" value="Genomic_DNA"/>
</dbReference>
<evidence type="ECO:0000313" key="2">
    <source>
        <dbReference type="Proteomes" id="UP000237274"/>
    </source>
</evidence>
<protein>
    <submittedName>
        <fullName evidence="1">Uncharacterized protein</fullName>
    </submittedName>
</protein>
<comment type="caution">
    <text evidence="1">The sequence shown here is derived from an EMBL/GenBank/DDBJ whole genome shotgun (WGS) entry which is preliminary data.</text>
</comment>
<reference evidence="1 2" key="1">
    <citation type="submission" date="2017-01" db="EMBL/GenBank/DDBJ databases">
        <title>Comparative Genomics of 38 Pectobacterium strains comprising three species revealed the characteristics of Pectobacterium carotovorum.</title>
        <authorList>
            <person name="Xie H."/>
            <person name="Ma Y."/>
            <person name="Li X."/>
        </authorList>
    </citation>
    <scope>NUCLEOTIDE SEQUENCE [LARGE SCALE GENOMIC DNA]</scope>
    <source>
        <strain evidence="1 2">Q142</strain>
    </source>
</reference>
<gene>
    <name evidence="1" type="ORF">BV926_16710</name>
</gene>
<organism evidence="1 2">
    <name type="scientific">Pectobacterium odoriferum</name>
    <dbReference type="NCBI Taxonomy" id="78398"/>
    <lineage>
        <taxon>Bacteria</taxon>
        <taxon>Pseudomonadati</taxon>
        <taxon>Pseudomonadota</taxon>
        <taxon>Gammaproteobacteria</taxon>
        <taxon>Enterobacterales</taxon>
        <taxon>Pectobacteriaceae</taxon>
        <taxon>Pectobacterium</taxon>
    </lineage>
</organism>
<dbReference type="AlphaFoldDB" id="A0ABD6VLU2"/>
<proteinExistence type="predicted"/>
<evidence type="ECO:0000313" key="1">
    <source>
        <dbReference type="EMBL" id="POE25425.1"/>
    </source>
</evidence>